<evidence type="ECO:0000256" key="1">
    <source>
        <dbReference type="ARBA" id="ARBA00004141"/>
    </source>
</evidence>
<feature type="transmembrane region" description="Helical" evidence="6">
    <location>
        <begin position="405"/>
        <end position="426"/>
    </location>
</feature>
<evidence type="ECO:0000313" key="9">
    <source>
        <dbReference type="Proteomes" id="UP000693970"/>
    </source>
</evidence>
<accession>A0A9K3KGA8</accession>
<keyword evidence="2" id="KW-0813">Transport</keyword>
<dbReference type="PANTHER" id="PTHR43243">
    <property type="entry name" value="INNER MEMBRANE TRANSPORTER YGJI-RELATED"/>
    <property type="match status" value="1"/>
</dbReference>
<dbReference type="AlphaFoldDB" id="A0A9K3KGA8"/>
<feature type="transmembrane region" description="Helical" evidence="6">
    <location>
        <begin position="432"/>
        <end position="451"/>
    </location>
</feature>
<reference evidence="8" key="1">
    <citation type="journal article" date="2021" name="Sci. Rep.">
        <title>Diploid genomic architecture of Nitzschia inconspicua, an elite biomass production diatom.</title>
        <authorList>
            <person name="Oliver A."/>
            <person name="Podell S."/>
            <person name="Pinowska A."/>
            <person name="Traller J.C."/>
            <person name="Smith S.R."/>
            <person name="McClure R."/>
            <person name="Beliaev A."/>
            <person name="Bohutskyi P."/>
            <person name="Hill E.A."/>
            <person name="Rabines A."/>
            <person name="Zheng H."/>
            <person name="Allen L.Z."/>
            <person name="Kuo A."/>
            <person name="Grigoriev I.V."/>
            <person name="Allen A.E."/>
            <person name="Hazlebeck D."/>
            <person name="Allen E.E."/>
        </authorList>
    </citation>
    <scope>NUCLEOTIDE SEQUENCE</scope>
    <source>
        <strain evidence="8">Hildebrandi</strain>
    </source>
</reference>
<feature type="transmembrane region" description="Helical" evidence="6">
    <location>
        <begin position="207"/>
        <end position="225"/>
    </location>
</feature>
<feature type="domain" description="Cationic amino acid transporter C-terminal" evidence="7">
    <location>
        <begin position="547"/>
        <end position="597"/>
    </location>
</feature>
<dbReference type="InterPro" id="IPR002293">
    <property type="entry name" value="AA/rel_permease1"/>
</dbReference>
<organism evidence="8 9">
    <name type="scientific">Nitzschia inconspicua</name>
    <dbReference type="NCBI Taxonomy" id="303405"/>
    <lineage>
        <taxon>Eukaryota</taxon>
        <taxon>Sar</taxon>
        <taxon>Stramenopiles</taxon>
        <taxon>Ochrophyta</taxon>
        <taxon>Bacillariophyta</taxon>
        <taxon>Bacillariophyceae</taxon>
        <taxon>Bacillariophycidae</taxon>
        <taxon>Bacillariales</taxon>
        <taxon>Bacillariaceae</taxon>
        <taxon>Nitzschia</taxon>
    </lineage>
</organism>
<feature type="transmembrane region" description="Helical" evidence="6">
    <location>
        <begin position="278"/>
        <end position="302"/>
    </location>
</feature>
<dbReference type="Proteomes" id="UP000693970">
    <property type="component" value="Unassembled WGS sequence"/>
</dbReference>
<feature type="transmembrane region" description="Helical" evidence="6">
    <location>
        <begin position="175"/>
        <end position="195"/>
    </location>
</feature>
<feature type="transmembrane region" description="Helical" evidence="6">
    <location>
        <begin position="572"/>
        <end position="592"/>
    </location>
</feature>
<evidence type="ECO:0000256" key="4">
    <source>
        <dbReference type="ARBA" id="ARBA00022989"/>
    </source>
</evidence>
<feature type="transmembrane region" description="Helical" evidence="6">
    <location>
        <begin position="245"/>
        <end position="266"/>
    </location>
</feature>
<dbReference type="EMBL" id="JAGRRH010000024">
    <property type="protein sequence ID" value="KAG7343040.1"/>
    <property type="molecule type" value="Genomic_DNA"/>
</dbReference>
<dbReference type="GO" id="GO:0015171">
    <property type="term" value="F:amino acid transmembrane transporter activity"/>
    <property type="evidence" value="ECO:0007669"/>
    <property type="project" value="TreeGrafter"/>
</dbReference>
<gene>
    <name evidence="8" type="ORF">IV203_020985</name>
</gene>
<proteinExistence type="predicted"/>
<keyword evidence="9" id="KW-1185">Reference proteome</keyword>
<feature type="transmembrane region" description="Helical" evidence="6">
    <location>
        <begin position="484"/>
        <end position="503"/>
    </location>
</feature>
<evidence type="ECO:0000256" key="5">
    <source>
        <dbReference type="ARBA" id="ARBA00023136"/>
    </source>
</evidence>
<keyword evidence="4 6" id="KW-1133">Transmembrane helix</keyword>
<reference evidence="8" key="2">
    <citation type="submission" date="2021-04" db="EMBL/GenBank/DDBJ databases">
        <authorList>
            <person name="Podell S."/>
        </authorList>
    </citation>
    <scope>NUCLEOTIDE SEQUENCE</scope>
    <source>
        <strain evidence="8">Hildebrandi</strain>
    </source>
</reference>
<feature type="transmembrane region" description="Helical" evidence="6">
    <location>
        <begin position="509"/>
        <end position="533"/>
    </location>
</feature>
<feature type="transmembrane region" description="Helical" evidence="6">
    <location>
        <begin position="78"/>
        <end position="98"/>
    </location>
</feature>
<dbReference type="PIRSF" id="PIRSF006060">
    <property type="entry name" value="AA_transporter"/>
    <property type="match status" value="1"/>
</dbReference>
<dbReference type="Pfam" id="PF13520">
    <property type="entry name" value="AA_permease_2"/>
    <property type="match status" value="1"/>
</dbReference>
<feature type="transmembrane region" description="Helical" evidence="6">
    <location>
        <begin position="110"/>
        <end position="131"/>
    </location>
</feature>
<keyword evidence="5 6" id="KW-0472">Membrane</keyword>
<dbReference type="GO" id="GO:0016020">
    <property type="term" value="C:membrane"/>
    <property type="evidence" value="ECO:0007669"/>
    <property type="project" value="UniProtKB-SubCell"/>
</dbReference>
<dbReference type="PANTHER" id="PTHR43243:SF4">
    <property type="entry name" value="CATIONIC AMINO ACID TRANSPORTER 4"/>
    <property type="match status" value="1"/>
</dbReference>
<comment type="caution">
    <text evidence="8">The sequence shown here is derived from an EMBL/GenBank/DDBJ whole genome shotgun (WGS) entry which is preliminary data.</text>
</comment>
<evidence type="ECO:0000259" key="7">
    <source>
        <dbReference type="Pfam" id="PF13906"/>
    </source>
</evidence>
<dbReference type="Pfam" id="PF13906">
    <property type="entry name" value="AA_permease_C"/>
    <property type="match status" value="1"/>
</dbReference>
<name>A0A9K3KGA8_9STRA</name>
<dbReference type="InterPro" id="IPR029485">
    <property type="entry name" value="CAT_C"/>
</dbReference>
<comment type="subcellular location">
    <subcellularLocation>
        <location evidence="1">Membrane</location>
        <topology evidence="1">Multi-pass membrane protein</topology>
    </subcellularLocation>
</comment>
<feature type="transmembrane region" description="Helical" evidence="6">
    <location>
        <begin position="355"/>
        <end position="378"/>
    </location>
</feature>
<feature type="transmembrane region" description="Helical" evidence="6">
    <location>
        <begin position="545"/>
        <end position="566"/>
    </location>
</feature>
<evidence type="ECO:0000256" key="2">
    <source>
        <dbReference type="ARBA" id="ARBA00022448"/>
    </source>
</evidence>
<feature type="transmembrane region" description="Helical" evidence="6">
    <location>
        <begin position="51"/>
        <end position="72"/>
    </location>
</feature>
<protein>
    <submittedName>
        <fullName evidence="8">Amino acid permease</fullName>
    </submittedName>
</protein>
<evidence type="ECO:0000313" key="8">
    <source>
        <dbReference type="EMBL" id="KAG7343040.1"/>
    </source>
</evidence>
<dbReference type="OrthoDB" id="5982228at2759"/>
<evidence type="ECO:0000256" key="6">
    <source>
        <dbReference type="SAM" id="Phobius"/>
    </source>
</evidence>
<keyword evidence="3 6" id="KW-0812">Transmembrane</keyword>
<sequence>MFRHYRFDRSTLEAMFQKKSLADAKDSPEEAVDGTPATTTSLKRSLTALDLVLYGVGSSVGAGIFVLVGLGAKITGPGIAISFMGCGLACVLTSLAYSEFASLIPASGSAFTYTYVAFGEFFAFLVGWNLILGYGFTASVAARAWADYTGDFLIKLTGQNWIMWMTEFPLVGKEVDYTCSPLSVVIIAISTAVLLRGAKDSSMFNNFMTIMNLSILLLVVLSAVFSGSLSDDNFTPFVPKGLPGILRGAGLVFYAFIGFDMVASLSEEVIHPEKNMPIGIVGSLVVSTLIYVTVSLCVVGMAPFRYLGETIPIVNALMTNACCSHDEQMEQMGIDQTEACLLDCQMPYEKPTMAVIGHIVSGGAIFGLVGACFTSLMGQPRIFYRMAKDGLWFPMFAKVDPETQVMARGIWVTGIVAGFMSCFVPLEALANLISFGTLMVFTFVDTGVVLLRLENAAQASLETVHRLVDKEKERSEFRHNHRRVTVMLMLFIVSLLAASLFLSHSHMEWPIFTFLAIASVCGITIIYTPASWTTKQQNSASHHHSLFECPCFPVVPLAGAGFNTFMMGSLPMSSWLLCLVWMILGMIVYFLYGIHHSQLRNEDLQEADTFPLVTYTSPTTDVKKADYGGTLVIT</sequence>
<evidence type="ECO:0000256" key="3">
    <source>
        <dbReference type="ARBA" id="ARBA00022692"/>
    </source>
</evidence>